<evidence type="ECO:0000313" key="3">
    <source>
        <dbReference type="Proteomes" id="UP000515922"/>
    </source>
</evidence>
<feature type="transmembrane region" description="Helical" evidence="1">
    <location>
        <begin position="31"/>
        <end position="52"/>
    </location>
</feature>
<dbReference type="EMBL" id="MT711976">
    <property type="protein sequence ID" value="QMP84307.1"/>
    <property type="molecule type" value="Genomic_DNA"/>
</dbReference>
<keyword evidence="1" id="KW-0812">Transmembrane</keyword>
<keyword evidence="3" id="KW-1185">Reference proteome</keyword>
<protein>
    <submittedName>
        <fullName evidence="2">Uncharacterized protein</fullName>
    </submittedName>
</protein>
<proteinExistence type="predicted"/>
<reference evidence="2 3" key="1">
    <citation type="submission" date="2020-07" db="EMBL/GenBank/DDBJ databases">
        <title>Streptomyces phage Genome sequencing and assembly.</title>
        <authorList>
            <person name="Sharma V."/>
            <person name="Hardy A."/>
            <person name="Frunzke J."/>
        </authorList>
    </citation>
    <scope>NUCLEOTIDE SEQUENCE [LARGE SCALE GENOMIC DNA]</scope>
</reference>
<organism evidence="2 3">
    <name type="scientific">Streptomyces phage Coruscant</name>
    <dbReference type="NCBI Taxonomy" id="2739834"/>
    <lineage>
        <taxon>Viruses</taxon>
        <taxon>Duplodnaviria</taxon>
        <taxon>Heunggongvirae</taxon>
        <taxon>Uroviricota</taxon>
        <taxon>Caudoviricetes</taxon>
        <taxon>Stanwilliamsviridae</taxon>
        <taxon>Boydwoodruffvirinae</taxon>
        <taxon>Coruscantvirus</taxon>
        <taxon>Coruscantvirus coruscant</taxon>
    </lineage>
</organism>
<gene>
    <name evidence="2" type="ORF">HUN41_00214</name>
</gene>
<name>A0A7G4AWB7_9CAUD</name>
<evidence type="ECO:0000313" key="2">
    <source>
        <dbReference type="EMBL" id="QMP84307.1"/>
    </source>
</evidence>
<accession>A0A7G4AWB7</accession>
<evidence type="ECO:0000256" key="1">
    <source>
        <dbReference type="SAM" id="Phobius"/>
    </source>
</evidence>
<sequence>MSDNLNANLKNATAQADQATDNAKTVWNVTWGWLAGHPVVLAIVFFVLGALVL</sequence>
<dbReference type="Proteomes" id="UP000515922">
    <property type="component" value="Segment"/>
</dbReference>
<keyword evidence="1" id="KW-0472">Membrane</keyword>
<keyword evidence="1" id="KW-1133">Transmembrane helix</keyword>